<organism evidence="2 3">
    <name type="scientific">Paraglomus occultum</name>
    <dbReference type="NCBI Taxonomy" id="144539"/>
    <lineage>
        <taxon>Eukaryota</taxon>
        <taxon>Fungi</taxon>
        <taxon>Fungi incertae sedis</taxon>
        <taxon>Mucoromycota</taxon>
        <taxon>Glomeromycotina</taxon>
        <taxon>Glomeromycetes</taxon>
        <taxon>Paraglomerales</taxon>
        <taxon>Paraglomeraceae</taxon>
        <taxon>Paraglomus</taxon>
    </lineage>
</organism>
<feature type="region of interest" description="Disordered" evidence="1">
    <location>
        <begin position="1"/>
        <end position="31"/>
    </location>
</feature>
<dbReference type="EMBL" id="CAJVPJ010000016">
    <property type="protein sequence ID" value="CAG8456314.1"/>
    <property type="molecule type" value="Genomic_DNA"/>
</dbReference>
<name>A0A9N8VKU2_9GLOM</name>
<evidence type="ECO:0000313" key="3">
    <source>
        <dbReference type="Proteomes" id="UP000789572"/>
    </source>
</evidence>
<sequence>MGSKIPFVGGLFKTAGETVEGDKKTTGTPSVADIITGKKYGELLGAKTEDKQTQNKDQSENEQQTKRQKASTAKNTFNSATAIGEEDTEFIPGEDKRETKQEVPANSAVSGHMGIFPVDNPNKDYFSELCADDMNANSVNPGTAAASSTG</sequence>
<feature type="compositionally biased region" description="Polar residues" evidence="1">
    <location>
        <begin position="70"/>
        <end position="81"/>
    </location>
</feature>
<accession>A0A9N8VKU2</accession>
<dbReference type="AlphaFoldDB" id="A0A9N8VKU2"/>
<comment type="caution">
    <text evidence="2">The sequence shown here is derived from an EMBL/GenBank/DDBJ whole genome shotgun (WGS) entry which is preliminary data.</text>
</comment>
<evidence type="ECO:0000313" key="2">
    <source>
        <dbReference type="EMBL" id="CAG8456314.1"/>
    </source>
</evidence>
<protein>
    <submittedName>
        <fullName evidence="2">1432_t:CDS:1</fullName>
    </submittedName>
</protein>
<keyword evidence="3" id="KW-1185">Reference proteome</keyword>
<feature type="region of interest" description="Disordered" evidence="1">
    <location>
        <begin position="45"/>
        <end position="119"/>
    </location>
</feature>
<gene>
    <name evidence="2" type="ORF">POCULU_LOCUS318</name>
</gene>
<evidence type="ECO:0000256" key="1">
    <source>
        <dbReference type="SAM" id="MobiDB-lite"/>
    </source>
</evidence>
<dbReference type="Proteomes" id="UP000789572">
    <property type="component" value="Unassembled WGS sequence"/>
</dbReference>
<proteinExistence type="predicted"/>
<reference evidence="2" key="1">
    <citation type="submission" date="2021-06" db="EMBL/GenBank/DDBJ databases">
        <authorList>
            <person name="Kallberg Y."/>
            <person name="Tangrot J."/>
            <person name="Rosling A."/>
        </authorList>
    </citation>
    <scope>NUCLEOTIDE SEQUENCE</scope>
    <source>
        <strain evidence="2">IA702</strain>
    </source>
</reference>
<feature type="compositionally biased region" description="Basic and acidic residues" evidence="1">
    <location>
        <begin position="47"/>
        <end position="65"/>
    </location>
</feature>